<proteinExistence type="predicted"/>
<dbReference type="AlphaFoldDB" id="A0A9D1WWS3"/>
<evidence type="ECO:0000313" key="3">
    <source>
        <dbReference type="EMBL" id="HIX68265.1"/>
    </source>
</evidence>
<dbReference type="Proteomes" id="UP000886721">
    <property type="component" value="Unassembled WGS sequence"/>
</dbReference>
<organism evidence="3 4">
    <name type="scientific">Candidatus Anaerostipes excrementavium</name>
    <dbReference type="NCBI Taxonomy" id="2838463"/>
    <lineage>
        <taxon>Bacteria</taxon>
        <taxon>Bacillati</taxon>
        <taxon>Bacillota</taxon>
        <taxon>Clostridia</taxon>
        <taxon>Lachnospirales</taxon>
        <taxon>Lachnospiraceae</taxon>
        <taxon>Anaerostipes</taxon>
    </lineage>
</organism>
<comment type="caution">
    <text evidence="3">The sequence shown here is derived from an EMBL/GenBank/DDBJ whole genome shotgun (WGS) entry which is preliminary data.</text>
</comment>
<evidence type="ECO:0000259" key="2">
    <source>
        <dbReference type="Pfam" id="PF13240"/>
    </source>
</evidence>
<dbReference type="Pfam" id="PF13240">
    <property type="entry name" value="Zn_Ribbon_1"/>
    <property type="match status" value="1"/>
</dbReference>
<evidence type="ECO:0000313" key="4">
    <source>
        <dbReference type="Proteomes" id="UP000886721"/>
    </source>
</evidence>
<gene>
    <name evidence="3" type="ORF">H9735_09155</name>
</gene>
<keyword evidence="1" id="KW-1133">Transmembrane helix</keyword>
<accession>A0A9D1WWS3</accession>
<feature type="transmembrane region" description="Helical" evidence="1">
    <location>
        <begin position="64"/>
        <end position="83"/>
    </location>
</feature>
<evidence type="ECO:0000256" key="1">
    <source>
        <dbReference type="SAM" id="Phobius"/>
    </source>
</evidence>
<protein>
    <submittedName>
        <fullName evidence="3">Zinc-ribbon domain-containing protein</fullName>
    </submittedName>
</protein>
<keyword evidence="1" id="KW-0812">Transmembrane</keyword>
<dbReference type="InterPro" id="IPR026870">
    <property type="entry name" value="Zinc_ribbon_dom"/>
</dbReference>
<reference evidence="3" key="1">
    <citation type="journal article" date="2021" name="PeerJ">
        <title>Extensive microbial diversity within the chicken gut microbiome revealed by metagenomics and culture.</title>
        <authorList>
            <person name="Gilroy R."/>
            <person name="Ravi A."/>
            <person name="Getino M."/>
            <person name="Pursley I."/>
            <person name="Horton D.L."/>
            <person name="Alikhan N.F."/>
            <person name="Baker D."/>
            <person name="Gharbi K."/>
            <person name="Hall N."/>
            <person name="Watson M."/>
            <person name="Adriaenssens E.M."/>
            <person name="Foster-Nyarko E."/>
            <person name="Jarju S."/>
            <person name="Secka A."/>
            <person name="Antonio M."/>
            <person name="Oren A."/>
            <person name="Chaudhuri R.R."/>
            <person name="La Ragione R."/>
            <person name="Hildebrand F."/>
            <person name="Pallen M.J."/>
        </authorList>
    </citation>
    <scope>NUCLEOTIDE SEQUENCE</scope>
    <source>
        <strain evidence="3">CHK191-13928</strain>
    </source>
</reference>
<reference evidence="3" key="2">
    <citation type="submission" date="2021-04" db="EMBL/GenBank/DDBJ databases">
        <authorList>
            <person name="Gilroy R."/>
        </authorList>
    </citation>
    <scope>NUCLEOTIDE SEQUENCE</scope>
    <source>
        <strain evidence="3">CHK191-13928</strain>
    </source>
</reference>
<keyword evidence="1" id="KW-0472">Membrane</keyword>
<dbReference type="EMBL" id="DXEM01000031">
    <property type="protein sequence ID" value="HIX68265.1"/>
    <property type="molecule type" value="Genomic_DNA"/>
</dbReference>
<sequence>MFCPNCGKELEDGALFCGECGAKIEQGQPEPKKEKTVKKTAPKKSVVNQLKEKGGAFSPKAKKIIIAQVVVLVVLVAAFFYLGTRSGKPEAAVNQFVEDYNNKDWAKVYDAYDFDSSENKFLTKDAFVGTMEQSDTETLSAATGGYYRNGEYIYQIKKGSSYITANVAKSAKKSFFFFDKYEVTNVTDSTVLTQSVTVPNISGVTLKIDGIKAENTSSSEDATSYQVVLFKGTHKATFSGADDMFDKNSYTFTTGSNDLTKQIEYSDKAKEEAAKALEGYLPDITENYIKENDKADLESCFSSESKAQTYGNSLCSYTYYRGSDTKSLGDVTVSRCAAVSPTSSYYSVANGIPVSVSGTRSYQAKSFSGSYMPQSCIIRGVAYMVKKDGKWVINSVTYSYY</sequence>
<feature type="domain" description="Zinc-ribbon" evidence="2">
    <location>
        <begin position="2"/>
        <end position="24"/>
    </location>
</feature>
<name>A0A9D1WWS3_9FIRM</name>